<evidence type="ECO:0000259" key="9">
    <source>
        <dbReference type="PROSITE" id="PS52048"/>
    </source>
</evidence>
<keyword evidence="3 6" id="KW-0833">Ubl conjugation pathway</keyword>
<dbReference type="Gene3D" id="3.40.532.10">
    <property type="entry name" value="Peptidase C12, ubiquitin carboxyl-terminal hydrolase"/>
    <property type="match status" value="1"/>
</dbReference>
<dbReference type="PROSITE" id="PS52048">
    <property type="entry name" value="UCH_DOMAIN"/>
    <property type="match status" value="1"/>
</dbReference>
<feature type="site" description="Transition state stabilizer" evidence="6">
    <location>
        <position position="110"/>
    </location>
</feature>
<protein>
    <recommendedName>
        <fullName evidence="7">Ubiquitin carboxyl-terminal hydrolase</fullName>
        <ecNumber evidence="7">3.4.19.12</ecNumber>
    </recommendedName>
</protein>
<dbReference type="Proteomes" id="UP001610335">
    <property type="component" value="Unassembled WGS sequence"/>
</dbReference>
<dbReference type="EMBL" id="JBFXLS010000097">
    <property type="protein sequence ID" value="KAL2816847.1"/>
    <property type="molecule type" value="Genomic_DNA"/>
</dbReference>
<feature type="site" description="Important for enzyme activity" evidence="6">
    <location>
        <position position="223"/>
    </location>
</feature>
<comment type="caution">
    <text evidence="10">The sequence shown here is derived from an EMBL/GenBank/DDBJ whole genome shotgun (WGS) entry which is preliminary data.</text>
</comment>
<dbReference type="InterPro" id="IPR001578">
    <property type="entry name" value="Peptidase_C12_UCH"/>
</dbReference>
<reference evidence="10 11" key="1">
    <citation type="submission" date="2024-07" db="EMBL/GenBank/DDBJ databases">
        <title>Section-level genome sequencing and comparative genomics of Aspergillus sections Usti and Cavernicolus.</title>
        <authorList>
            <consortium name="Lawrence Berkeley National Laboratory"/>
            <person name="Nybo J.L."/>
            <person name="Vesth T.C."/>
            <person name="Theobald S."/>
            <person name="Frisvad J.C."/>
            <person name="Larsen T.O."/>
            <person name="Kjaerboelling I."/>
            <person name="Rothschild-Mancinelli K."/>
            <person name="Lyhne E.K."/>
            <person name="Kogle M.E."/>
            <person name="Barry K."/>
            <person name="Clum A."/>
            <person name="Na H."/>
            <person name="Ledsgaard L."/>
            <person name="Lin J."/>
            <person name="Lipzen A."/>
            <person name="Kuo A."/>
            <person name="Riley R."/>
            <person name="Mondo S."/>
            <person name="LaButti K."/>
            <person name="Haridas S."/>
            <person name="Pangalinan J."/>
            <person name="Salamov A.A."/>
            <person name="Simmons B.A."/>
            <person name="Magnuson J.K."/>
            <person name="Chen J."/>
            <person name="Drula E."/>
            <person name="Henrissat B."/>
            <person name="Wiebenga A."/>
            <person name="Lubbers R.J."/>
            <person name="Gomes A.C."/>
            <person name="Makela M.R."/>
            <person name="Stajich J."/>
            <person name="Grigoriev I.V."/>
            <person name="Mortensen U.H."/>
            <person name="De vries R.P."/>
            <person name="Baker S.E."/>
            <person name="Andersen M.R."/>
        </authorList>
    </citation>
    <scope>NUCLEOTIDE SEQUENCE [LARGE SCALE GENOMIC DNA]</scope>
    <source>
        <strain evidence="10 11">CBS 600.67</strain>
    </source>
</reference>
<gene>
    <name evidence="10" type="ORF">BDW59DRAFT_152998</name>
</gene>
<keyword evidence="4 6" id="KW-0378">Hydrolase</keyword>
<evidence type="ECO:0000256" key="3">
    <source>
        <dbReference type="ARBA" id="ARBA00022786"/>
    </source>
</evidence>
<keyword evidence="11" id="KW-1185">Reference proteome</keyword>
<proteinExistence type="inferred from homology"/>
<name>A0ABR4HMY8_9EURO</name>
<dbReference type="InterPro" id="IPR036959">
    <property type="entry name" value="Peptidase_C12_UCH_sf"/>
</dbReference>
<evidence type="ECO:0000256" key="1">
    <source>
        <dbReference type="ARBA" id="ARBA00000707"/>
    </source>
</evidence>
<accession>A0ABR4HMY8</accession>
<dbReference type="Pfam" id="PF01088">
    <property type="entry name" value="Peptidase_C12"/>
    <property type="match status" value="1"/>
</dbReference>
<dbReference type="PANTHER" id="PTHR10589:SF29">
    <property type="entry name" value="UBIQUITIN CARBOXYL-TERMINAL HYDROLASE"/>
    <property type="match status" value="1"/>
</dbReference>
<comment type="catalytic activity">
    <reaction evidence="1 6 7">
        <text>Thiol-dependent hydrolysis of ester, thioester, amide, peptide and isopeptide bonds formed by the C-terminal Gly of ubiquitin (a 76-residue protein attached to proteins as an intracellular targeting signal).</text>
        <dbReference type="EC" id="3.4.19.12"/>
    </reaction>
</comment>
<dbReference type="PRINTS" id="PR00707">
    <property type="entry name" value="UBCTHYDRLASE"/>
</dbReference>
<evidence type="ECO:0000313" key="10">
    <source>
        <dbReference type="EMBL" id="KAL2816847.1"/>
    </source>
</evidence>
<dbReference type="SUPFAM" id="SSF54001">
    <property type="entry name" value="Cysteine proteinases"/>
    <property type="match status" value="1"/>
</dbReference>
<feature type="domain" description="UCH catalytic" evidence="9">
    <location>
        <begin position="37"/>
        <end position="270"/>
    </location>
</feature>
<evidence type="ECO:0000256" key="6">
    <source>
        <dbReference type="PROSITE-ProRule" id="PRU01393"/>
    </source>
</evidence>
<feature type="region of interest" description="Disordered" evidence="8">
    <location>
        <begin position="1"/>
        <end position="32"/>
    </location>
</feature>
<evidence type="ECO:0000256" key="7">
    <source>
        <dbReference type="RuleBase" id="RU361215"/>
    </source>
</evidence>
<keyword evidence="2 6" id="KW-0645">Protease</keyword>
<evidence type="ECO:0000256" key="2">
    <source>
        <dbReference type="ARBA" id="ARBA00022670"/>
    </source>
</evidence>
<dbReference type="InterPro" id="IPR038765">
    <property type="entry name" value="Papain-like_cys_pep_sf"/>
</dbReference>
<dbReference type="PANTHER" id="PTHR10589">
    <property type="entry name" value="UBIQUITIN CARBOXYL-TERMINAL HYDROLASE"/>
    <property type="match status" value="1"/>
</dbReference>
<dbReference type="EC" id="3.4.19.12" evidence="7"/>
<comment type="similarity">
    <text evidence="6 7">Belongs to the peptidase C12 family.</text>
</comment>
<dbReference type="GO" id="GO:0016787">
    <property type="term" value="F:hydrolase activity"/>
    <property type="evidence" value="ECO:0007669"/>
    <property type="project" value="UniProtKB-KW"/>
</dbReference>
<evidence type="ECO:0000313" key="11">
    <source>
        <dbReference type="Proteomes" id="UP001610335"/>
    </source>
</evidence>
<keyword evidence="5 6" id="KW-0788">Thiol protease</keyword>
<evidence type="ECO:0000256" key="5">
    <source>
        <dbReference type="ARBA" id="ARBA00022807"/>
    </source>
</evidence>
<feature type="compositionally biased region" description="Basic and acidic residues" evidence="8">
    <location>
        <begin position="17"/>
        <end position="32"/>
    </location>
</feature>
<evidence type="ECO:0000256" key="8">
    <source>
        <dbReference type="SAM" id="MobiDB-lite"/>
    </source>
</evidence>
<feature type="active site" description="Proton donor" evidence="6">
    <location>
        <position position="208"/>
    </location>
</feature>
<organism evidence="10 11">
    <name type="scientific">Aspergillus cavernicola</name>
    <dbReference type="NCBI Taxonomy" id="176166"/>
    <lineage>
        <taxon>Eukaryota</taxon>
        <taxon>Fungi</taxon>
        <taxon>Dikarya</taxon>
        <taxon>Ascomycota</taxon>
        <taxon>Pezizomycotina</taxon>
        <taxon>Eurotiomycetes</taxon>
        <taxon>Eurotiomycetidae</taxon>
        <taxon>Eurotiales</taxon>
        <taxon>Aspergillaceae</taxon>
        <taxon>Aspergillus</taxon>
        <taxon>Aspergillus subgen. Nidulantes</taxon>
    </lineage>
</organism>
<evidence type="ECO:0000256" key="4">
    <source>
        <dbReference type="ARBA" id="ARBA00022801"/>
    </source>
</evidence>
<feature type="active site" description="Nucleophile" evidence="6">
    <location>
        <position position="116"/>
    </location>
</feature>
<sequence>MSERVKRRRLNDPADGIDARTDTYRPASENEKGSWNGFCELESEPALFNVMLREFGVVGVKVQEVVSLDDELLAFLNKPVYGLIFLFRWREDDPDKQEASCPEGLWFANQTASNACASVALLNIVNNIEGVDLGDNLRSFKDFTMPFTPALRGDAINNFEFVKRIHNSFARKMDILNSDLQLRYEATSKRNRSTKRGRDEHETDAGFHFIAFVPALGKVWKFDGLERQPQALGVFEPDSDWLDLVKPNIQARMEEYEEDQIEFSILSLTRDLLPDLVDKLALNIKHLQVIEKAISSNEPEVNGAGLGAIESFPENTLLAADPFYGVTTKTLEQATVPIEKEEEYLRCSMDELARHRTELGRAQLELRSTIREEQQSQQTDDDYAAGRRYDYGPAIRTWLRFLARKRAIEDLIPKTTDVR</sequence>